<name>A1RS29_PYRIL</name>
<dbReference type="eggNOG" id="arCOG05684">
    <property type="taxonomic scope" value="Archaea"/>
</dbReference>
<proteinExistence type="predicted"/>
<dbReference type="OrthoDB" id="27186at2157"/>
<evidence type="ECO:0000313" key="2">
    <source>
        <dbReference type="Proteomes" id="UP000002595"/>
    </source>
</evidence>
<protein>
    <submittedName>
        <fullName evidence="1">Uncharacterized protein</fullName>
    </submittedName>
</protein>
<dbReference type="AlphaFoldDB" id="A1RS29"/>
<dbReference type="Proteomes" id="UP000002595">
    <property type="component" value="Chromosome"/>
</dbReference>
<dbReference type="KEGG" id="pis:Pisl_0583"/>
<gene>
    <name evidence="1" type="ordered locus">Pisl_0583</name>
</gene>
<keyword evidence="2" id="KW-1185">Reference proteome</keyword>
<organism evidence="1 2">
    <name type="scientific">Pyrobaculum islandicum (strain DSM 4184 / JCM 9189 / GEO3)</name>
    <dbReference type="NCBI Taxonomy" id="384616"/>
    <lineage>
        <taxon>Archaea</taxon>
        <taxon>Thermoproteota</taxon>
        <taxon>Thermoprotei</taxon>
        <taxon>Thermoproteales</taxon>
        <taxon>Thermoproteaceae</taxon>
        <taxon>Pyrobaculum</taxon>
    </lineage>
</organism>
<accession>A1RS29</accession>
<dbReference type="EMBL" id="CP000504">
    <property type="protein sequence ID" value="ABL87761.1"/>
    <property type="molecule type" value="Genomic_DNA"/>
</dbReference>
<dbReference type="HOGENOM" id="CLU_1623521_0_0_2"/>
<evidence type="ECO:0000313" key="1">
    <source>
        <dbReference type="EMBL" id="ABL87761.1"/>
    </source>
</evidence>
<sequence length="162" mass="18499">MEVFAPLPTELVKRFGARKIDDKYEISAINLPWVIKQEINFIFTPGEKYVVDGVEIDGLVPPWEAYVSFVDPSGEFGIGYIATGRRRMFECVHKVYTTPLYLQLAPYIVVKPVELLLSDKPNVIDCVERVFHARYIAVFINAPINIVQKIKTTLSPNIKRNI</sequence>
<reference evidence="1" key="1">
    <citation type="submission" date="2006-12" db="EMBL/GenBank/DDBJ databases">
        <title>Complete sequence of Pyrobaculum islandicum DSM 4184.</title>
        <authorList>
            <person name="Copeland A."/>
            <person name="Lucas S."/>
            <person name="Lapidus A."/>
            <person name="Barry K."/>
            <person name="Detter J.C."/>
            <person name="Glavina del Rio T."/>
            <person name="Dalin E."/>
            <person name="Tice H."/>
            <person name="Pitluck S."/>
            <person name="Meincke L."/>
            <person name="Brettin T."/>
            <person name="Bruce D."/>
            <person name="Han C."/>
            <person name="Tapia R."/>
            <person name="Gilna P."/>
            <person name="Schmutz J."/>
            <person name="Larimer F."/>
            <person name="Land M."/>
            <person name="Hauser L."/>
            <person name="Kyrpides N."/>
            <person name="Mikhailova N."/>
            <person name="Cozen A.E."/>
            <person name="Fitz-Gibbon S.T."/>
            <person name="House C.H."/>
            <person name="Saltikov C."/>
            <person name="Lowe T."/>
            <person name="Richardson P."/>
        </authorList>
    </citation>
    <scope>NUCLEOTIDE SEQUENCE [LARGE SCALE GENOMIC DNA]</scope>
    <source>
        <strain evidence="1">DSM 4184</strain>
    </source>
</reference>
<dbReference type="STRING" id="384616.Pisl_0583"/>